<evidence type="ECO:0000256" key="5">
    <source>
        <dbReference type="ARBA" id="ARBA00022605"/>
    </source>
</evidence>
<dbReference type="UniPathway" id="UPA00050">
    <property type="reaction ID" value="UER00461"/>
</dbReference>
<keyword evidence="10" id="KW-0457">Lysine biosynthesis</keyword>
<dbReference type="CDD" id="cd04923">
    <property type="entry name" value="ACT_AK-LysC-DapG-like_2"/>
    <property type="match status" value="1"/>
</dbReference>
<evidence type="ECO:0000256" key="7">
    <source>
        <dbReference type="ARBA" id="ARBA00022741"/>
    </source>
</evidence>
<keyword evidence="9 12" id="KW-0067">ATP-binding</keyword>
<keyword evidence="6 13" id="KW-0808">Transferase</keyword>
<dbReference type="FunFam" id="3.30.2130.10:FF:000002">
    <property type="entry name" value="Aspartokinase"/>
    <property type="match status" value="1"/>
</dbReference>
<name>A0A0G3WKY7_9BACT</name>
<dbReference type="PANTHER" id="PTHR21499:SF3">
    <property type="entry name" value="ASPARTOKINASE"/>
    <property type="match status" value="1"/>
</dbReference>
<dbReference type="UniPathway" id="UPA00034">
    <property type="reaction ID" value="UER00015"/>
</dbReference>
<dbReference type="PROSITE" id="PS51671">
    <property type="entry name" value="ACT"/>
    <property type="match status" value="1"/>
</dbReference>
<dbReference type="InterPro" id="IPR001048">
    <property type="entry name" value="Asp/Glu/Uridylate_kinase"/>
</dbReference>
<evidence type="ECO:0000313" key="17">
    <source>
        <dbReference type="Proteomes" id="UP000035337"/>
    </source>
</evidence>
<dbReference type="UniPathway" id="UPA00051">
    <property type="reaction ID" value="UER00462"/>
</dbReference>
<keyword evidence="7 12" id="KW-0547">Nucleotide-binding</keyword>
<gene>
    <name evidence="16" type="primary">ask</name>
    <name evidence="16" type="ORF">Epro_1166</name>
</gene>
<dbReference type="SUPFAM" id="SSF53633">
    <property type="entry name" value="Carbamate kinase-like"/>
    <property type="match status" value="1"/>
</dbReference>
<evidence type="ECO:0000256" key="2">
    <source>
        <dbReference type="ARBA" id="ARBA00004986"/>
    </source>
</evidence>
<feature type="binding site" evidence="12">
    <location>
        <position position="74"/>
    </location>
    <ligand>
        <name>substrate</name>
    </ligand>
</feature>
<dbReference type="Gene3D" id="3.40.1160.10">
    <property type="entry name" value="Acetylglutamate kinase-like"/>
    <property type="match status" value="1"/>
</dbReference>
<evidence type="ECO:0000256" key="13">
    <source>
        <dbReference type="RuleBase" id="RU003448"/>
    </source>
</evidence>
<sequence length="410" mass="43650">MGLVVMKFGGSSVADADKMKVVARKITAKKNAGNKVVAVVSAPGDTTDDLLEMAEKVSANPPAREMDMLLATGEQVSISLLAMTIDAMGEKVVSMTGPQAGITADADYTRAKIRKIDPKKVKAQLAKGNIVIVAGFQAANPKGDITTLGRGGSDLTAVALAAALEADSCEIYSDVEGVYTTDPRAVKNARKLDYLSYDEMLEMAGSGAQVLQARSVEVAKKFGVEIHSRSTFSDNVGTIITSEEKIRRKKMEALLVSAVTFDKNQVKFTIIDLPDIPGVAAKIFGKLAKIGVNVDMIIQSAAVDKKNDISFTVSKQDIKKTQLELDKIAAELKASNVVADENVAKVSVVGIGMRSNAGVAAQMFEILSKKGINIEMISTSEIKISCIVDSTDLTKAVEYLHDGFKLAKKK</sequence>
<reference evidence="16 17" key="1">
    <citation type="submission" date="2014-09" db="EMBL/GenBank/DDBJ databases">
        <title>Complete genome sequence of Endomicrobium proavitum.</title>
        <authorList>
            <person name="Zheng H."/>
        </authorList>
    </citation>
    <scope>NUCLEOTIDE SEQUENCE [LARGE SCALE GENOMIC DNA]</scope>
    <source>
        <strain evidence="16 17">Rsa215</strain>
    </source>
</reference>
<dbReference type="NCBIfam" id="NF005154">
    <property type="entry name" value="PRK06635.1-2"/>
    <property type="match status" value="1"/>
</dbReference>
<comment type="catalytic activity">
    <reaction evidence="11 13">
        <text>L-aspartate + ATP = 4-phospho-L-aspartate + ADP</text>
        <dbReference type="Rhea" id="RHEA:23776"/>
        <dbReference type="ChEBI" id="CHEBI:29991"/>
        <dbReference type="ChEBI" id="CHEBI:30616"/>
        <dbReference type="ChEBI" id="CHEBI:57535"/>
        <dbReference type="ChEBI" id="CHEBI:456216"/>
        <dbReference type="EC" id="2.7.2.4"/>
    </reaction>
</comment>
<evidence type="ECO:0000256" key="12">
    <source>
        <dbReference type="PIRSR" id="PIRSR000726-1"/>
    </source>
</evidence>
<dbReference type="InterPro" id="IPR054352">
    <property type="entry name" value="ACT_Aspartokinase"/>
</dbReference>
<dbReference type="PIRSF" id="PIRSF000726">
    <property type="entry name" value="Asp_kin"/>
    <property type="match status" value="1"/>
</dbReference>
<dbReference type="InterPro" id="IPR036393">
    <property type="entry name" value="AceGlu_kinase-like_sf"/>
</dbReference>
<dbReference type="EC" id="2.7.2.4" evidence="13"/>
<comment type="similarity">
    <text evidence="4 13">Belongs to the aspartokinase family.</text>
</comment>
<dbReference type="OrthoDB" id="9799110at2"/>
<dbReference type="GO" id="GO:0005829">
    <property type="term" value="C:cytosol"/>
    <property type="evidence" value="ECO:0007669"/>
    <property type="project" value="TreeGrafter"/>
</dbReference>
<dbReference type="CDD" id="cd04913">
    <property type="entry name" value="ACT_AKii-LysC-BS-like_1"/>
    <property type="match status" value="1"/>
</dbReference>
<accession>A0A0G3WKY7</accession>
<comment type="pathway">
    <text evidence="3 14">Amino-acid biosynthesis; L-threonine biosynthesis; L-threonine from L-aspartate: step 1/5.</text>
</comment>
<dbReference type="STRING" id="1408281.Epro_1166"/>
<dbReference type="EMBL" id="CP009498">
    <property type="protein sequence ID" value="AKL98545.1"/>
    <property type="molecule type" value="Genomic_DNA"/>
</dbReference>
<protein>
    <recommendedName>
        <fullName evidence="13">Aspartokinase</fullName>
        <ecNumber evidence="13">2.7.2.4</ecNumber>
    </recommendedName>
</protein>
<comment type="pathway">
    <text evidence="1 14">Amino-acid biosynthesis; L-lysine biosynthesis via DAP pathway; (S)-tetrahydrodipicolinate from L-aspartate: step 1/4.</text>
</comment>
<dbReference type="InterPro" id="IPR041740">
    <property type="entry name" value="AKii-LysC-BS"/>
</dbReference>
<dbReference type="AlphaFoldDB" id="A0A0G3WKY7"/>
<feature type="binding site" evidence="12">
    <location>
        <position position="184"/>
    </location>
    <ligand>
        <name>ATP</name>
        <dbReference type="ChEBI" id="CHEBI:30616"/>
    </ligand>
</feature>
<dbReference type="NCBIfam" id="NF005155">
    <property type="entry name" value="PRK06635.1-4"/>
    <property type="match status" value="1"/>
</dbReference>
<evidence type="ECO:0000256" key="4">
    <source>
        <dbReference type="ARBA" id="ARBA00010122"/>
    </source>
</evidence>
<feature type="binding site" evidence="12">
    <location>
        <begin position="7"/>
        <end position="10"/>
    </location>
    <ligand>
        <name>ATP</name>
        <dbReference type="ChEBI" id="CHEBI:30616"/>
    </ligand>
</feature>
<dbReference type="PATRIC" id="fig|1408281.3.peg.1203"/>
<dbReference type="SUPFAM" id="SSF55021">
    <property type="entry name" value="ACT-like"/>
    <property type="match status" value="2"/>
</dbReference>
<feature type="binding site" evidence="12">
    <location>
        <position position="47"/>
    </location>
    <ligand>
        <name>substrate</name>
    </ligand>
</feature>
<keyword evidence="17" id="KW-1185">Reference proteome</keyword>
<evidence type="ECO:0000256" key="10">
    <source>
        <dbReference type="ARBA" id="ARBA00023154"/>
    </source>
</evidence>
<evidence type="ECO:0000313" key="16">
    <source>
        <dbReference type="EMBL" id="AKL98545.1"/>
    </source>
</evidence>
<evidence type="ECO:0000256" key="14">
    <source>
        <dbReference type="RuleBase" id="RU004249"/>
    </source>
</evidence>
<dbReference type="GO" id="GO:0009090">
    <property type="term" value="P:homoserine biosynthetic process"/>
    <property type="evidence" value="ECO:0007669"/>
    <property type="project" value="TreeGrafter"/>
</dbReference>
<evidence type="ECO:0000256" key="11">
    <source>
        <dbReference type="ARBA" id="ARBA00047872"/>
    </source>
</evidence>
<evidence type="ECO:0000259" key="15">
    <source>
        <dbReference type="PROSITE" id="PS51671"/>
    </source>
</evidence>
<dbReference type="PROSITE" id="PS00324">
    <property type="entry name" value="ASPARTOKINASE"/>
    <property type="match status" value="1"/>
</dbReference>
<evidence type="ECO:0000256" key="9">
    <source>
        <dbReference type="ARBA" id="ARBA00022840"/>
    </source>
</evidence>
<proteinExistence type="inferred from homology"/>
<evidence type="ECO:0000256" key="3">
    <source>
        <dbReference type="ARBA" id="ARBA00005139"/>
    </source>
</evidence>
<dbReference type="GO" id="GO:0009088">
    <property type="term" value="P:threonine biosynthetic process"/>
    <property type="evidence" value="ECO:0007669"/>
    <property type="project" value="UniProtKB-UniPathway"/>
</dbReference>
<dbReference type="NCBIfam" id="TIGR00656">
    <property type="entry name" value="asp_kin_monofn"/>
    <property type="match status" value="1"/>
</dbReference>
<evidence type="ECO:0000256" key="8">
    <source>
        <dbReference type="ARBA" id="ARBA00022777"/>
    </source>
</evidence>
<feature type="domain" description="ACT" evidence="15">
    <location>
        <begin position="268"/>
        <end position="351"/>
    </location>
</feature>
<keyword evidence="8 13" id="KW-0418">Kinase</keyword>
<dbReference type="CDD" id="cd04261">
    <property type="entry name" value="AAK_AKii-LysC-BS"/>
    <property type="match status" value="1"/>
</dbReference>
<dbReference type="GO" id="GO:0009089">
    <property type="term" value="P:lysine biosynthetic process via diaminopimelate"/>
    <property type="evidence" value="ECO:0007669"/>
    <property type="project" value="UniProtKB-UniPathway"/>
</dbReference>
<dbReference type="GO" id="GO:0005524">
    <property type="term" value="F:ATP binding"/>
    <property type="evidence" value="ECO:0007669"/>
    <property type="project" value="UniProtKB-KW"/>
</dbReference>
<dbReference type="InterPro" id="IPR045865">
    <property type="entry name" value="ACT-like_dom_sf"/>
</dbReference>
<dbReference type="GO" id="GO:0004072">
    <property type="term" value="F:aspartate kinase activity"/>
    <property type="evidence" value="ECO:0007669"/>
    <property type="project" value="UniProtKB-EC"/>
</dbReference>
<evidence type="ECO:0000256" key="6">
    <source>
        <dbReference type="ARBA" id="ARBA00022679"/>
    </source>
</evidence>
<dbReference type="Gene3D" id="3.30.2130.10">
    <property type="entry name" value="VC0802-like"/>
    <property type="match status" value="1"/>
</dbReference>
<organism evidence="16 17">
    <name type="scientific">Endomicrobium proavitum</name>
    <dbReference type="NCBI Taxonomy" id="1408281"/>
    <lineage>
        <taxon>Bacteria</taxon>
        <taxon>Pseudomonadati</taxon>
        <taxon>Elusimicrobiota</taxon>
        <taxon>Endomicrobiia</taxon>
        <taxon>Endomicrobiales</taxon>
        <taxon>Endomicrobiaceae</taxon>
        <taxon>Endomicrobium</taxon>
    </lineage>
</organism>
<dbReference type="Pfam" id="PF22468">
    <property type="entry name" value="ACT_9"/>
    <property type="match status" value="2"/>
</dbReference>
<dbReference type="PANTHER" id="PTHR21499">
    <property type="entry name" value="ASPARTATE KINASE"/>
    <property type="match status" value="1"/>
</dbReference>
<evidence type="ECO:0000256" key="1">
    <source>
        <dbReference type="ARBA" id="ARBA00004766"/>
    </source>
</evidence>
<dbReference type="FunFam" id="3.40.1160.10:FF:000002">
    <property type="entry name" value="Aspartokinase"/>
    <property type="match status" value="1"/>
</dbReference>
<dbReference type="InterPro" id="IPR018042">
    <property type="entry name" value="Aspartate_kinase_CS"/>
</dbReference>
<comment type="pathway">
    <text evidence="2 14">Amino-acid biosynthesis; L-methionine biosynthesis via de novo pathway; L-homoserine from L-aspartate: step 1/3.</text>
</comment>
<dbReference type="InterPro" id="IPR002912">
    <property type="entry name" value="ACT_dom"/>
</dbReference>
<feature type="binding site" evidence="12">
    <location>
        <position position="179"/>
    </location>
    <ligand>
        <name>ATP</name>
        <dbReference type="ChEBI" id="CHEBI:30616"/>
    </ligand>
</feature>
<dbReference type="KEGG" id="epo:Epro_1166"/>
<dbReference type="InterPro" id="IPR001341">
    <property type="entry name" value="Asp_kinase"/>
</dbReference>
<dbReference type="NCBIfam" id="TIGR00657">
    <property type="entry name" value="asp_kinases"/>
    <property type="match status" value="1"/>
</dbReference>
<dbReference type="Proteomes" id="UP000035337">
    <property type="component" value="Chromosome"/>
</dbReference>
<dbReference type="InterPro" id="IPR005260">
    <property type="entry name" value="Asp_kin_monofn"/>
</dbReference>
<keyword evidence="5 14" id="KW-0028">Amino-acid biosynthesis</keyword>
<dbReference type="RefSeq" id="WP_052571182.1">
    <property type="nucleotide sequence ID" value="NZ_CP009498.1"/>
</dbReference>
<dbReference type="Pfam" id="PF00696">
    <property type="entry name" value="AA_kinase"/>
    <property type="match status" value="1"/>
</dbReference>